<organism evidence="8 9">
    <name type="scientific">Ziziphus jujuba var. spinosa</name>
    <dbReference type="NCBI Taxonomy" id="714518"/>
    <lineage>
        <taxon>Eukaryota</taxon>
        <taxon>Viridiplantae</taxon>
        <taxon>Streptophyta</taxon>
        <taxon>Embryophyta</taxon>
        <taxon>Tracheophyta</taxon>
        <taxon>Spermatophyta</taxon>
        <taxon>Magnoliopsida</taxon>
        <taxon>eudicotyledons</taxon>
        <taxon>Gunneridae</taxon>
        <taxon>Pentapetalae</taxon>
        <taxon>rosids</taxon>
        <taxon>fabids</taxon>
        <taxon>Rosales</taxon>
        <taxon>Rhamnaceae</taxon>
        <taxon>Paliureae</taxon>
        <taxon>Ziziphus</taxon>
    </lineage>
</organism>
<feature type="region of interest" description="Disordered" evidence="6">
    <location>
        <begin position="528"/>
        <end position="630"/>
    </location>
</feature>
<gene>
    <name evidence="8" type="ORF">FEM48_Zijuj10G0044000</name>
</gene>
<dbReference type="PANTHER" id="PTHR47067:SF16">
    <property type="entry name" value="TPX2 (TARGETING PROTEIN FOR XKLP2) PROTEIN FAMILY"/>
    <property type="match status" value="1"/>
</dbReference>
<dbReference type="AlphaFoldDB" id="A0A978ULA1"/>
<dbReference type="InterPro" id="IPR027329">
    <property type="entry name" value="TPX2_C"/>
</dbReference>
<evidence type="ECO:0000313" key="9">
    <source>
        <dbReference type="Proteomes" id="UP000813462"/>
    </source>
</evidence>
<comment type="similarity">
    <text evidence="2">Belongs to the TPX2 family.</text>
</comment>
<feature type="compositionally biased region" description="Polar residues" evidence="6">
    <location>
        <begin position="578"/>
        <end position="594"/>
    </location>
</feature>
<evidence type="ECO:0000256" key="2">
    <source>
        <dbReference type="ARBA" id="ARBA00005885"/>
    </source>
</evidence>
<evidence type="ECO:0000313" key="8">
    <source>
        <dbReference type="EMBL" id="KAH7515603.1"/>
    </source>
</evidence>
<evidence type="ECO:0000256" key="4">
    <source>
        <dbReference type="ARBA" id="ARBA00022701"/>
    </source>
</evidence>
<dbReference type="InterPro" id="IPR044216">
    <property type="entry name" value="WDL7"/>
</dbReference>
<comment type="caution">
    <text evidence="8">The sequence shown here is derived from an EMBL/GenBank/DDBJ whole genome shotgun (WGS) entry which is preliminary data.</text>
</comment>
<feature type="domain" description="TPX2 C-terminal" evidence="7">
    <location>
        <begin position="489"/>
        <end position="545"/>
    </location>
</feature>
<name>A0A978ULA1_ZIZJJ</name>
<evidence type="ECO:0000256" key="3">
    <source>
        <dbReference type="ARBA" id="ARBA00022490"/>
    </source>
</evidence>
<comment type="subcellular location">
    <subcellularLocation>
        <location evidence="1">Cytoplasm</location>
        <location evidence="1">Cytoskeleton</location>
    </subcellularLocation>
</comment>
<feature type="region of interest" description="Disordered" evidence="6">
    <location>
        <begin position="326"/>
        <end position="367"/>
    </location>
</feature>
<evidence type="ECO:0000259" key="7">
    <source>
        <dbReference type="Pfam" id="PF06886"/>
    </source>
</evidence>
<reference evidence="8" key="1">
    <citation type="journal article" date="2021" name="Front. Plant Sci.">
        <title>Chromosome-Scale Genome Assembly for Chinese Sour Jujube and Insights Into Its Genome Evolution and Domestication Signature.</title>
        <authorList>
            <person name="Shen L.-Y."/>
            <person name="Luo H."/>
            <person name="Wang X.-L."/>
            <person name="Wang X.-M."/>
            <person name="Qiu X.-J."/>
            <person name="Liu H."/>
            <person name="Zhou S.-S."/>
            <person name="Jia K.-H."/>
            <person name="Nie S."/>
            <person name="Bao Y.-T."/>
            <person name="Zhang R.-G."/>
            <person name="Yun Q.-Z."/>
            <person name="Chai Y.-H."/>
            <person name="Lu J.-Y."/>
            <person name="Li Y."/>
            <person name="Zhao S.-W."/>
            <person name="Mao J.-F."/>
            <person name="Jia S.-G."/>
            <person name="Mao Y.-M."/>
        </authorList>
    </citation>
    <scope>NUCLEOTIDE SEQUENCE</scope>
    <source>
        <strain evidence="8">AT0</strain>
        <tissue evidence="8">Leaf</tissue>
    </source>
</reference>
<keyword evidence="4" id="KW-0493">Microtubule</keyword>
<keyword evidence="5" id="KW-0206">Cytoskeleton</keyword>
<dbReference type="PANTHER" id="PTHR47067">
    <property type="entry name" value="TPX2 (TARGETING PROTEIN FOR XKLP2) PROTEIN FAMILY-RELATED"/>
    <property type="match status" value="1"/>
</dbReference>
<accession>A0A978ULA1</accession>
<evidence type="ECO:0000256" key="1">
    <source>
        <dbReference type="ARBA" id="ARBA00004245"/>
    </source>
</evidence>
<keyword evidence="3" id="KW-0963">Cytoplasm</keyword>
<feature type="compositionally biased region" description="Polar residues" evidence="6">
    <location>
        <begin position="606"/>
        <end position="630"/>
    </location>
</feature>
<dbReference type="EMBL" id="JAEACU010000010">
    <property type="protein sequence ID" value="KAH7515603.1"/>
    <property type="molecule type" value="Genomic_DNA"/>
</dbReference>
<feature type="region of interest" description="Disordered" evidence="6">
    <location>
        <begin position="1"/>
        <end position="24"/>
    </location>
</feature>
<evidence type="ECO:0000256" key="5">
    <source>
        <dbReference type="ARBA" id="ARBA00023212"/>
    </source>
</evidence>
<feature type="compositionally biased region" description="Basic and acidic residues" evidence="6">
    <location>
        <begin position="357"/>
        <end position="367"/>
    </location>
</feature>
<dbReference type="Pfam" id="PF06886">
    <property type="entry name" value="TPX2"/>
    <property type="match status" value="1"/>
</dbReference>
<dbReference type="Proteomes" id="UP000813462">
    <property type="component" value="Unassembled WGS sequence"/>
</dbReference>
<protein>
    <recommendedName>
        <fullName evidence="7">TPX2 C-terminal domain-containing protein</fullName>
    </recommendedName>
</protein>
<dbReference type="GO" id="GO:0005874">
    <property type="term" value="C:microtubule"/>
    <property type="evidence" value="ECO:0007669"/>
    <property type="project" value="UniProtKB-KW"/>
</dbReference>
<proteinExistence type="inferred from homology"/>
<sequence>MGESACLVRSFSHPSESSREAKQGDPFHALGESVSFGRFMTEPLAWEKWSAFSHNRYLEEVERFSKPGSVAQKKAYFEAHYKKKAAERAAALSETVSAVASNVLGSVTNNRSCNNFLPDSDLANGENHVDGQLEKDDPNDKVVYPANMSECNSNVERNDLDVDVAEGAEMVAPEGFSLENYNKVEISNQFVNEEDHDKILANIEEKIVNNEFDVPKNDGAEMIIQEGINLENSNKVEISNQFVNKEVHNKIADNEWDVTKVEGTEVVIQEGIDLENPNEVETSNKFISKEKHQRIVANTEEKILKKETAGQENGFLSLTSKKRLANSSSKISTHNRQSKVLLSLPKQSNSIAPRSKKSVEDPVDKKKSSVKSFRKSVQFSSHFVESNTTSSAIRKFGNSRISTTSLNMSKNTSSPLKAITGLQASVSRVLKRPSVDIQTEDKRSKSLLSKSVAGGLTADQKWKSLSTDYLKYPSGNGSKIRSSMTCSPFSFRSEERAAKRKEARLNHFFQKLEEKKIAEEAENKHLETRVQDVKKMRQSTGLKARSDEDMCSGSHLPSNHMNKIPLTRPRSPKLGRKSTYSKVPDSSSRPSVNAKSPKCVVEKNKQSTNRSATSRLLKNAHENASPNIQS</sequence>
<evidence type="ECO:0000256" key="6">
    <source>
        <dbReference type="SAM" id="MobiDB-lite"/>
    </source>
</evidence>
<feature type="compositionally biased region" description="Polar residues" evidence="6">
    <location>
        <begin position="326"/>
        <end position="352"/>
    </location>
</feature>